<accession>A0DU32</accession>
<organism evidence="4 5">
    <name type="scientific">Paramecium tetraurelia</name>
    <dbReference type="NCBI Taxonomy" id="5888"/>
    <lineage>
        <taxon>Eukaryota</taxon>
        <taxon>Sar</taxon>
        <taxon>Alveolata</taxon>
        <taxon>Ciliophora</taxon>
        <taxon>Intramacronucleata</taxon>
        <taxon>Oligohymenophorea</taxon>
        <taxon>Peniculida</taxon>
        <taxon>Parameciidae</taxon>
        <taxon>Paramecium</taxon>
    </lineage>
</organism>
<dbReference type="KEGG" id="ptm:GSPATT00020220001"/>
<dbReference type="InterPro" id="IPR009030">
    <property type="entry name" value="Growth_fac_rcpt_cys_sf"/>
</dbReference>
<dbReference type="Pfam" id="PF13948">
    <property type="entry name" value="DUF4215"/>
    <property type="match status" value="5"/>
</dbReference>
<keyword evidence="2" id="KW-0677">Repeat</keyword>
<dbReference type="HOGENOM" id="CLU_008168_0_0_1"/>
<gene>
    <name evidence="4" type="ORF">GSPATT00020220001</name>
</gene>
<dbReference type="InParanoid" id="A0DU32"/>
<dbReference type="GeneID" id="5039739"/>
<dbReference type="PANTHER" id="PTHR38934:SF6">
    <property type="entry name" value="CHROMOSOME UNDETERMINED SCAFFOLD_176, WHOLE GENOME SHOTGUN SEQUENCE"/>
    <property type="match status" value="1"/>
</dbReference>
<dbReference type="OrthoDB" id="409374at2759"/>
<keyword evidence="5" id="KW-1185">Reference proteome</keyword>
<evidence type="ECO:0000313" key="5">
    <source>
        <dbReference type="Proteomes" id="UP000000600"/>
    </source>
</evidence>
<reference evidence="4 5" key="1">
    <citation type="journal article" date="2006" name="Nature">
        <title>Global trends of whole-genome duplications revealed by the ciliate Paramecium tetraurelia.</title>
        <authorList>
            <consortium name="Genoscope"/>
            <person name="Aury J.-M."/>
            <person name="Jaillon O."/>
            <person name="Duret L."/>
            <person name="Noel B."/>
            <person name="Jubin C."/>
            <person name="Porcel B.M."/>
            <person name="Segurens B."/>
            <person name="Daubin V."/>
            <person name="Anthouard V."/>
            <person name="Aiach N."/>
            <person name="Arnaiz O."/>
            <person name="Billaut A."/>
            <person name="Beisson J."/>
            <person name="Blanc I."/>
            <person name="Bouhouche K."/>
            <person name="Camara F."/>
            <person name="Duharcourt S."/>
            <person name="Guigo R."/>
            <person name="Gogendeau D."/>
            <person name="Katinka M."/>
            <person name="Keller A.-M."/>
            <person name="Kissmehl R."/>
            <person name="Klotz C."/>
            <person name="Koll F."/>
            <person name="Le Moue A."/>
            <person name="Lepere C."/>
            <person name="Malinsky S."/>
            <person name="Nowacki M."/>
            <person name="Nowak J.K."/>
            <person name="Plattner H."/>
            <person name="Poulain J."/>
            <person name="Ruiz F."/>
            <person name="Serrano V."/>
            <person name="Zagulski M."/>
            <person name="Dessen P."/>
            <person name="Betermier M."/>
            <person name="Weissenbach J."/>
            <person name="Scarpelli C."/>
            <person name="Schachter V."/>
            <person name="Sperling L."/>
            <person name="Meyer E."/>
            <person name="Cohen J."/>
            <person name="Wincker P."/>
        </authorList>
    </citation>
    <scope>NUCLEOTIDE SEQUENCE [LARGE SCALE GENOMIC DNA]</scope>
    <source>
        <strain evidence="4 5">Stock d4-2</strain>
    </source>
</reference>
<proteinExistence type="predicted"/>
<protein>
    <recommendedName>
        <fullName evidence="6">Insulin-like growth factor binding protein, N-terminal</fullName>
    </recommendedName>
</protein>
<dbReference type="SUPFAM" id="SSF57184">
    <property type="entry name" value="Growth factor receptor domain"/>
    <property type="match status" value="2"/>
</dbReference>
<dbReference type="PANTHER" id="PTHR38934">
    <property type="entry name" value="HYPHALLY REGULATED CELL WALL PROTEIN 1"/>
    <property type="match status" value="1"/>
</dbReference>
<dbReference type="EMBL" id="CT868585">
    <property type="protein sequence ID" value="CAK86549.1"/>
    <property type="molecule type" value="Genomic_DNA"/>
</dbReference>
<dbReference type="Proteomes" id="UP000000600">
    <property type="component" value="Unassembled WGS sequence"/>
</dbReference>
<dbReference type="AlphaFoldDB" id="A0DU32"/>
<evidence type="ECO:0000313" key="4">
    <source>
        <dbReference type="EMBL" id="CAK86549.1"/>
    </source>
</evidence>
<sequence length="852" mass="98449">MQNYKRTIGDYEIYELTTSDSTKTIQLPAHNAVSVSMKLITFNQYHQFDILIDDQLVVISNRYLQVSYDTSYYIHSYLIIALINIQQYPHKQNSITVKIKKKSSTVYNSAYSFAAGIRDFQLFITPSLNDCFDNNIYPFDGCFAEIYDCVEGCANCVRSVCLECQLGWQYYEQNKNCLPICGDSIITYFEECDDGNTYPYDGCHQYCLICQFGYCLKWKTSYQDLENTVYSKNFILKLPITQKVLNHIQCQYLYDSLECHEYINQLAWLFLSCNSQYKMNEKKKTIRKKKCGDLIITCDEECDDGNQVEHDGCHLCKYSCPLNCSECQFGECKQCLPKYELIYGLCKYICDGSESQEDQENRSCYHRITNLIENGHYQHNLFNNQNSKYKLTIPLTCSHKEFGIFGYFYNQCRIAEIKNCKESIYNQCLQCDDNYVLEYNRLACTPICNDGLVIEKEVCDDQNNIQFDGCYKCQQSCLLECLNCVENKCYQCFDGWQLIDYGCYQYCGDGQVAKSSMEQCDDGNDDIGDGCYQCKFECVPYCRSCADRHTCLVCEKYFELSNNSCKPICGDDNIVDGLEECEDGNDIPYDGCFNCMFQCEKLCQKCRQGSCIECIDGYIIEKDYCEVYNQTVIIDDDEDEVVQNQCADAKYSNNEECDDGNKIDGDGCSSSCQIEPYWFCNNYPNQPSICSPNTILKLQYLNQTQQIQYIQLYFSNKVKLNETILNFTDKIKTSIPSIEQDAYSITIIPVVEIDQTVLLDVSYEIQIQFLESITATNIVLAAEIDANLEDQNQMMVNTSIQTINLQLPKILNKNQLETANNFQALAVVSFYSSLEILVNVQKFWILYNFNHI</sequence>
<evidence type="ECO:0000256" key="3">
    <source>
        <dbReference type="ARBA" id="ARBA00023157"/>
    </source>
</evidence>
<dbReference type="InterPro" id="IPR011936">
    <property type="entry name" value="Myxo_disulph_rpt"/>
</dbReference>
<dbReference type="OMA" id="CHSKWIM"/>
<name>A0DU32_PARTE</name>
<evidence type="ECO:0008006" key="6">
    <source>
        <dbReference type="Google" id="ProtNLM"/>
    </source>
</evidence>
<keyword evidence="1" id="KW-0732">Signal</keyword>
<evidence type="ECO:0000256" key="1">
    <source>
        <dbReference type="ARBA" id="ARBA00022729"/>
    </source>
</evidence>
<evidence type="ECO:0000256" key="2">
    <source>
        <dbReference type="ARBA" id="ARBA00022737"/>
    </source>
</evidence>
<keyword evidence="3" id="KW-1015">Disulfide bond</keyword>
<dbReference type="NCBIfam" id="TIGR02232">
    <property type="entry name" value="myxo_disulf_rpt"/>
    <property type="match status" value="4"/>
</dbReference>
<dbReference type="eggNOG" id="ENOG502S6T0">
    <property type="taxonomic scope" value="Eukaryota"/>
</dbReference>
<dbReference type="RefSeq" id="XP_001453946.1">
    <property type="nucleotide sequence ID" value="XM_001453909.1"/>
</dbReference>